<dbReference type="NCBIfam" id="TIGR04176">
    <property type="entry name" value="MarR_EPS"/>
    <property type="match status" value="1"/>
</dbReference>
<reference evidence="2 3" key="1">
    <citation type="submission" date="2018-10" db="EMBL/GenBank/DDBJ databases">
        <authorList>
            <person name="Criscuolo A."/>
        </authorList>
    </citation>
    <scope>NUCLEOTIDE SEQUENCE [LARGE SCALE GENOMIC DNA]</scope>
    <source>
        <strain evidence="2">DnA1</strain>
    </source>
</reference>
<dbReference type="Proteomes" id="UP000277294">
    <property type="component" value="Unassembled WGS sequence"/>
</dbReference>
<dbReference type="EMBL" id="UWPJ01000017">
    <property type="protein sequence ID" value="VCU70117.1"/>
    <property type="molecule type" value="Genomic_DNA"/>
</dbReference>
<protein>
    <submittedName>
        <fullName evidence="2">MarR family protein</fullName>
    </submittedName>
</protein>
<dbReference type="Pfam" id="PF13412">
    <property type="entry name" value="HTH_24"/>
    <property type="match status" value="1"/>
</dbReference>
<keyword evidence="3" id="KW-1185">Reference proteome</keyword>
<keyword evidence="1" id="KW-0175">Coiled coil</keyword>
<proteinExistence type="predicted"/>
<accession>A0A3P4B1E9</accession>
<name>A0A3P4B1E9_9BURK</name>
<dbReference type="InterPro" id="IPR036390">
    <property type="entry name" value="WH_DNA-bd_sf"/>
</dbReference>
<dbReference type="InterPro" id="IPR026433">
    <property type="entry name" value="MarR_EPS"/>
</dbReference>
<sequence>MKTFSTDLNLVSRSSGRIVHDMNAYCNLTSEDEIQHRIYKLLEARPEISQRELADALGISLGRTNYCLKALVRKGLVKMENFRRNGNKLSYAYLLTPTGMSDKIRLTHKFLQRKRAEYDALRTEIQELEQDIGKLNRSPVLAPHPPLTTANKKA</sequence>
<organism evidence="2 3">
    <name type="scientific">Pigmentiphaga humi</name>
    <dbReference type="NCBI Taxonomy" id="2478468"/>
    <lineage>
        <taxon>Bacteria</taxon>
        <taxon>Pseudomonadati</taxon>
        <taxon>Pseudomonadota</taxon>
        <taxon>Betaproteobacteria</taxon>
        <taxon>Burkholderiales</taxon>
        <taxon>Alcaligenaceae</taxon>
        <taxon>Pigmentiphaga</taxon>
    </lineage>
</organism>
<gene>
    <name evidence="2" type="ORF">PIGHUM_02184</name>
</gene>
<feature type="coiled-coil region" evidence="1">
    <location>
        <begin position="111"/>
        <end position="138"/>
    </location>
</feature>
<dbReference type="AlphaFoldDB" id="A0A3P4B1E9"/>
<dbReference type="RefSeq" id="WP_246013116.1">
    <property type="nucleotide sequence ID" value="NZ_UWPJ01000017.1"/>
</dbReference>
<evidence type="ECO:0000313" key="3">
    <source>
        <dbReference type="Proteomes" id="UP000277294"/>
    </source>
</evidence>
<evidence type="ECO:0000256" key="1">
    <source>
        <dbReference type="SAM" id="Coils"/>
    </source>
</evidence>
<evidence type="ECO:0000313" key="2">
    <source>
        <dbReference type="EMBL" id="VCU70117.1"/>
    </source>
</evidence>
<dbReference type="InterPro" id="IPR036388">
    <property type="entry name" value="WH-like_DNA-bd_sf"/>
</dbReference>
<dbReference type="SUPFAM" id="SSF46785">
    <property type="entry name" value="Winged helix' DNA-binding domain"/>
    <property type="match status" value="1"/>
</dbReference>
<dbReference type="Gene3D" id="1.10.10.10">
    <property type="entry name" value="Winged helix-like DNA-binding domain superfamily/Winged helix DNA-binding domain"/>
    <property type="match status" value="1"/>
</dbReference>